<dbReference type="PANTHER" id="PTHR22028:SF9">
    <property type="entry name" value="SFI1 SPINDLE BODY DOMAIN-CONTAINING PROTEIN"/>
    <property type="match status" value="1"/>
</dbReference>
<proteinExistence type="predicted"/>
<comment type="caution">
    <text evidence="1">The sequence shown here is derived from an EMBL/GenBank/DDBJ whole genome shotgun (WGS) entry which is preliminary data.</text>
</comment>
<organism evidence="1 2">
    <name type="scientific">Ostreococcus tauri</name>
    <name type="common">Marine green alga</name>
    <dbReference type="NCBI Taxonomy" id="70448"/>
    <lineage>
        <taxon>Eukaryota</taxon>
        <taxon>Viridiplantae</taxon>
        <taxon>Chlorophyta</taxon>
        <taxon>Mamiellophyceae</taxon>
        <taxon>Mamiellales</taxon>
        <taxon>Bathycoccaceae</taxon>
        <taxon>Ostreococcus</taxon>
    </lineage>
</organism>
<evidence type="ECO:0000313" key="2">
    <source>
        <dbReference type="Proteomes" id="UP000009170"/>
    </source>
</evidence>
<dbReference type="OrthoDB" id="568498at2759"/>
<protein>
    <submittedName>
        <fullName evidence="1">Sfi1 spindle body</fullName>
    </submittedName>
</protein>
<dbReference type="Proteomes" id="UP000009170">
    <property type="component" value="Unassembled WGS sequence"/>
</dbReference>
<dbReference type="InParanoid" id="A0A096P984"/>
<dbReference type="GO" id="GO:0019902">
    <property type="term" value="F:phosphatase binding"/>
    <property type="evidence" value="ECO:0007669"/>
    <property type="project" value="TreeGrafter"/>
</dbReference>
<gene>
    <name evidence="1" type="ORF">OT_ostta17g00670</name>
</gene>
<dbReference type="GeneID" id="9838036"/>
<keyword evidence="2" id="KW-1185">Reference proteome</keyword>
<dbReference type="InterPro" id="IPR052270">
    <property type="entry name" value="CACF_protein"/>
</dbReference>
<sequence>MSPVGMNTLREGVLVRLRDPSTGRLRAFVSVDSEECDLGAVRGALRVRDEGVREESGDAAATFEVFEETVCEDDVPMTTYYGFAHGPTGLMLQRKKRGLDKLAFCSNKFGVNEQFRAIDLEHGIVRLINRRCPGTFDVKIEIVGSAATASGSEERCVRVLSGDASTVEVEAGFDRMMRIVREHQTSTHAFEVLSRHFMAISDEKKIRRIFEAWRKHTSATRAHSRLVRRSAVFRGERVVMIVRRVFKEWREMSARAKIVAIKADEKFTKLKAQLAWEYFNAWRIRIARDKWCHLAAATFVRKSERQRARVVVGAWQREAQRLKIDREKRRRADRMMLELTNRKLYVAFYSWRGAAHASRELHAKACQSVARLSSRLMFKAFVEWRSVMDDARAERRRGQKAMLWSFASAQRRAFASWVECVREQKRLRRIIARCIDRRKTILLKTVFDTWREARDQTQSRLVYLEKYILHWKQRRLRHAFRVWIEGIAHMKYARSQAECIREKIQEKSKAALLMLSFWEWVQITEQGRRRRLIEQHDRDALGERYELYVRIKSTRMMRSAFVSWYKFAEVQKYQRSTLSWCLNRMTSRLLFKAFNVWMQEVENRKRECELMRSTLMRASNQVISRSFNAWRAATGEAINAKINLRKMEKIINLQAKYAAKERLRRVFVIWRDHAASSCHQRQMAAKTIASMRNRVLTSAFERWRESTKEYAQQRRMLTHIAQKMQRNSLRLAFDTWAVVAHDAKVYRGILRKVMLKVSKRKLQYAFNGWNARVQEIKRRRALLARAVSRFTYRCLHVAFYDWASTVTMIRYHRRVVGNVVSKMKNRILVSAFEKWRQRASEERIERWKMDRALTRLTQRVLFTAFNTWHEQVCTKKRYHAIIARFYERFRDRSLRGTFSTWVAVTREAKEHRLAIINGEKLRENKLAQLIGSASRRTMGYAFMEWRDRVRENKAIKVNEIKADRMVVRSRMRSLSRTFDQWLSFVHLRRRTVEMARIFVKRAERAHLAAAFGGWLDVVKVRKRNRALVTKSLQRMRHRLAVNAFYSWLEYVEATRAERSSERRIAHLVSSSLAKLQNRTMSRAFNAWYYRTTEHKRHLILVTKSLHRMRHRVLSETFAGWFSQVVILRRQKELVATSLQRMRRRVLFKAFNGWASYVRQLQSFRVVERRLQNVERAVAPLSVTHSSMQDMLRVNMAIRWGTARNTRIHRNPTFVAWLDYSRRMTAHRNCTVMKMHDILADRARRKFFFAWRQFVEVLKYRRLRIEYKRKCMIRKVFAKWKSNGQMPDDVPRSLSVAKVERVEPISAHWDFNKSYEENVRTLTQGRAAQPMSPIAHGSRYFTPAGSPVTIRPTVVEPDSYERQYRAVMSEVHTMEAEVEALAQVRESLQTRFDILTRDEMLKTTYARATTASEALLRETRTYYSERRFSEPFSPVKASRM</sequence>
<dbReference type="EMBL" id="CAID01000017">
    <property type="protein sequence ID" value="CEG00533.1"/>
    <property type="molecule type" value="Genomic_DNA"/>
</dbReference>
<accession>A0A096P984</accession>
<reference evidence="2" key="1">
    <citation type="journal article" date="2006" name="Proc. Natl. Acad. Sci. U.S.A.">
        <title>Genome analysis of the smallest free-living eukaryote Ostreococcus tauri unveils many unique features.</title>
        <authorList>
            <person name="Derelle E."/>
            <person name="Ferraz C."/>
            <person name="Rombauts S."/>
            <person name="Rouze P."/>
            <person name="Worden A.Z."/>
            <person name="Robbens S."/>
            <person name="Partensky F."/>
            <person name="Degroeve S."/>
            <person name="Echeynie S."/>
            <person name="Cooke R."/>
            <person name="Saeys Y."/>
            <person name="Wuyts J."/>
            <person name="Jabbari K."/>
            <person name="Bowler C."/>
            <person name="Panaud O."/>
            <person name="Piegu B."/>
            <person name="Ball S.G."/>
            <person name="Ral J.-P."/>
            <person name="Bouget F.-Y."/>
            <person name="Piganeau G."/>
            <person name="De Baets B."/>
            <person name="Picard A."/>
            <person name="Delseny M."/>
            <person name="Demaille J."/>
            <person name="Van de Peer Y."/>
            <person name="Moreau H."/>
        </authorList>
    </citation>
    <scope>NUCLEOTIDE SEQUENCE [LARGE SCALE GENOMIC DNA]</scope>
    <source>
        <strain evidence="2">OTTH 0595 / CCAP 157/2 / RCC745</strain>
    </source>
</reference>
<dbReference type="PANTHER" id="PTHR22028">
    <property type="entry name" value="SFI1 SPINDLE BODY DOMAIN-CONTAINING PROTEIN-RELATED"/>
    <property type="match status" value="1"/>
</dbReference>
<dbReference type="KEGG" id="ota:OT_ostta17g00670"/>
<name>A0A096P984_OSTTA</name>
<evidence type="ECO:0000313" key="1">
    <source>
        <dbReference type="EMBL" id="CEG00533.1"/>
    </source>
</evidence>
<dbReference type="RefSeq" id="XP_022840430.1">
    <property type="nucleotide sequence ID" value="XM_022984012.1"/>
</dbReference>
<dbReference type="STRING" id="70448.A0A096P984"/>
<reference evidence="1 2" key="2">
    <citation type="journal article" date="2014" name="BMC Genomics">
        <title>An improved genome of the model marine alga Ostreococcus tauri unfolds by assessing Illumina de novo assemblies.</title>
        <authorList>
            <person name="Blanc-Mathieu R."/>
            <person name="Verhelst B."/>
            <person name="Derelle E."/>
            <person name="Rombauts S."/>
            <person name="Bouget F.Y."/>
            <person name="Carre I."/>
            <person name="Chateau A."/>
            <person name="Eyre-Walker A."/>
            <person name="Grimsley N."/>
            <person name="Moreau H."/>
            <person name="Piegu B."/>
            <person name="Rivals E."/>
            <person name="Schackwitz W."/>
            <person name="Van de Peer Y."/>
            <person name="Piganeau G."/>
        </authorList>
    </citation>
    <scope>NUCLEOTIDE SEQUENCE [LARGE SCALE GENOMIC DNA]</scope>
    <source>
        <strain evidence="2">OTTH 0595 / CCAP 157/2 / RCC745</strain>
    </source>
</reference>